<dbReference type="AlphaFoldDB" id="N1R130"/>
<sequence length="992" mass="110794">MELGATLELRNGRGGQLGEEEPPPLLYSERKNPTVTHLVSPRHAVLPHRPAVLQGPVALKQRAVEPPELYYRAPLRYYRKAGIFDTIGGASFAFFEDWLVSLGRNVASYWGQKHDLESTHLHMGQWIKRQMHMVLRVFLIVIFFPVVFFALAGPVLCVVLSAIRLVMQDYGITAGVASKANMKQGLNLYYSVSLTHGAVCLCLLSEMFADEGFIEIISQQHGFSPEVLGAYLLKTKQMCLNNPTSMVSWNLITYGVDLLDSNLPDDYATGGRVLTMLIDQDIPVPITCLLIRSPRQRIQKLIGTLAWRNPVDREMRWLAARIVEHLAGDLSLAQFPGALECISSLFETSCHKIVDQEALHLPFVIGRRNPRKRISLLQKTVIYTLKTLAQVAYSNMFPGPGFIYFYWDQLLRDSAPMNVGTLELDSKQRESGEDLVLPGLRILENLAQDRHNCTMIYNTKDLLWKIVAPVRSNKFVEDIKSSTAWTKVVDGSLKVVSRLMNSSGSTCVEMRRLITYDTNVVKNLKAVLDMDMKSNIGIIQLKMRAIEVLTQLALHHPASTSPTVIREHLVVRALHYFLQDWMGNYLKDEKMRIEHQSTNQKNTLPVPSMGSLMDNHVLTASVVSRLIMFVGAAAARAMRAREAGETRAAEARLSVMRAAQERLMKEAQESTSRLKEKAGEALAMLSNDSEAVKSFTVEVCTEDDVHGLTDLLDSSIKTIKCEIGETEPVEIEINICCRISATVILKHLRNRDMKLTLEKVLAELLPIQAEASSTSQWWRRLISCSCIAAFGNDIENRCFTAFRNNTANPSDGGHDEPSTSPIHHIQQCGERRLQAELISLVAVNLENNNFDFAAILILPPRASPVSLLEEFVVKLKKMVEDNMYPTPACLAIQKLTCKMVTGFLQHDRNVEVIGNQNIVGTLLEASKEMVGLESSMLFTGVHHDCHGVPLKPFLSVLANQAKDLLKLKKRAQTLARAQLRRTNSAPAGASTS</sequence>
<dbReference type="PANTHER" id="PTHR33115">
    <property type="entry name" value="ARM REPEAT SUPERFAMILY PROTEIN"/>
    <property type="match status" value="1"/>
</dbReference>
<dbReference type="ExpressionAtlas" id="N1R130">
    <property type="expression patterns" value="baseline"/>
</dbReference>
<dbReference type="EnsemblPlants" id="EMT15891">
    <property type="protein sequence ID" value="EMT15891"/>
    <property type="gene ID" value="F775_03969"/>
</dbReference>
<organism evidence="1">
    <name type="scientific">Aegilops tauschii</name>
    <name type="common">Tausch's goatgrass</name>
    <name type="synonym">Aegilops squarrosa</name>
    <dbReference type="NCBI Taxonomy" id="37682"/>
    <lineage>
        <taxon>Eukaryota</taxon>
        <taxon>Viridiplantae</taxon>
        <taxon>Streptophyta</taxon>
        <taxon>Embryophyta</taxon>
        <taxon>Tracheophyta</taxon>
        <taxon>Spermatophyta</taxon>
        <taxon>Magnoliopsida</taxon>
        <taxon>Liliopsida</taxon>
        <taxon>Poales</taxon>
        <taxon>Poaceae</taxon>
        <taxon>BOP clade</taxon>
        <taxon>Pooideae</taxon>
        <taxon>Triticodae</taxon>
        <taxon>Triticeae</taxon>
        <taxon>Triticinae</taxon>
        <taxon>Aegilops</taxon>
    </lineage>
</organism>
<name>N1R130_AEGTA</name>
<dbReference type="PANTHER" id="PTHR33115:SF69">
    <property type="entry name" value="GENOME ASSEMBLY, CHROMOSOME: II"/>
    <property type="match status" value="1"/>
</dbReference>
<accession>N1R130</accession>
<proteinExistence type="predicted"/>
<reference evidence="1" key="1">
    <citation type="submission" date="2015-06" db="UniProtKB">
        <authorList>
            <consortium name="EnsemblPlants"/>
        </authorList>
    </citation>
    <scope>IDENTIFICATION</scope>
</reference>
<protein>
    <submittedName>
        <fullName evidence="1">Uncharacterized protein</fullName>
    </submittedName>
</protein>
<evidence type="ECO:0000313" key="1">
    <source>
        <dbReference type="EnsemblPlants" id="EMT15891"/>
    </source>
</evidence>